<dbReference type="EMBL" id="JAACNH010000011">
    <property type="protein sequence ID" value="KAG8432100.1"/>
    <property type="molecule type" value="Genomic_DNA"/>
</dbReference>
<keyword evidence="1" id="KW-0472">Membrane</keyword>
<accession>A0A8T2ILZ6</accession>
<dbReference type="AlphaFoldDB" id="A0A8T2ILZ6"/>
<gene>
    <name evidence="2" type="ORF">GDO86_018842</name>
</gene>
<protein>
    <submittedName>
        <fullName evidence="2">Uncharacterized protein</fullName>
    </submittedName>
</protein>
<evidence type="ECO:0000313" key="2">
    <source>
        <dbReference type="EMBL" id="KAG8432100.1"/>
    </source>
</evidence>
<reference evidence="2" key="1">
    <citation type="thesis" date="2020" institute="ProQuest LLC" country="789 East Eisenhower Parkway, Ann Arbor, MI, USA">
        <title>Comparative Genomics and Chromosome Evolution.</title>
        <authorList>
            <person name="Mudd A.B."/>
        </authorList>
    </citation>
    <scope>NUCLEOTIDE SEQUENCE</scope>
    <source>
        <strain evidence="2">Female2</strain>
        <tissue evidence="2">Blood</tissue>
    </source>
</reference>
<keyword evidence="3" id="KW-1185">Reference proteome</keyword>
<comment type="caution">
    <text evidence="2">The sequence shown here is derived from an EMBL/GenBank/DDBJ whole genome shotgun (WGS) entry which is preliminary data.</text>
</comment>
<keyword evidence="1" id="KW-0812">Transmembrane</keyword>
<keyword evidence="1" id="KW-1133">Transmembrane helix</keyword>
<name>A0A8T2ILZ6_9PIPI</name>
<sequence length="141" mass="15859">MCNGDNGEGGLTDPFPLGRFNRVIICVCVSVILLVNYRGDFHKDLMGMWEEETDPVMGNKDKNQRKERILNLTLDIIYLLTGQDYIVMKSLAMASHRAALTVCWKDPAGSIPHCVPSVSLRHTKRKMTRRSWTSSPTSSTC</sequence>
<proteinExistence type="predicted"/>
<evidence type="ECO:0000313" key="3">
    <source>
        <dbReference type="Proteomes" id="UP000812440"/>
    </source>
</evidence>
<feature type="transmembrane region" description="Helical" evidence="1">
    <location>
        <begin position="20"/>
        <end position="37"/>
    </location>
</feature>
<organism evidence="2 3">
    <name type="scientific">Hymenochirus boettgeri</name>
    <name type="common">Congo dwarf clawed frog</name>
    <dbReference type="NCBI Taxonomy" id="247094"/>
    <lineage>
        <taxon>Eukaryota</taxon>
        <taxon>Metazoa</taxon>
        <taxon>Chordata</taxon>
        <taxon>Craniata</taxon>
        <taxon>Vertebrata</taxon>
        <taxon>Euteleostomi</taxon>
        <taxon>Amphibia</taxon>
        <taxon>Batrachia</taxon>
        <taxon>Anura</taxon>
        <taxon>Pipoidea</taxon>
        <taxon>Pipidae</taxon>
        <taxon>Pipinae</taxon>
        <taxon>Hymenochirus</taxon>
    </lineage>
</organism>
<evidence type="ECO:0000256" key="1">
    <source>
        <dbReference type="SAM" id="Phobius"/>
    </source>
</evidence>
<dbReference type="Proteomes" id="UP000812440">
    <property type="component" value="Unassembled WGS sequence"/>
</dbReference>